<dbReference type="InterPro" id="IPR011333">
    <property type="entry name" value="SKP1/BTB/POZ_sf"/>
</dbReference>
<dbReference type="PANTHER" id="PTHR24413">
    <property type="entry name" value="SPECKLE-TYPE POZ PROTEIN"/>
    <property type="match status" value="1"/>
</dbReference>
<dbReference type="Pfam" id="PF00651">
    <property type="entry name" value="BTB"/>
    <property type="match status" value="1"/>
</dbReference>
<sequence length="167" mass="18944">MSDGALITDFTKKELVAEKLAFSFGQGGDFTVAVTEVSSSQRTEFKVWAVILSSWSEVFEKMMCHDFEEKEKQEFVITEFSPKAVEAFLRFLYSGSLDATLDTLIEVIAIADKYQVPELYRHGSNIVKDQLGPESVWNAFKRADYHQLGGHIACHPHQAKRDTFREA</sequence>
<dbReference type="Proteomes" id="UP001642464">
    <property type="component" value="Unassembled WGS sequence"/>
</dbReference>
<proteinExistence type="predicted"/>
<comment type="caution">
    <text evidence="2">The sequence shown here is derived from an EMBL/GenBank/DDBJ whole genome shotgun (WGS) entry which is preliminary data.</text>
</comment>
<accession>A0ABP0RNA6</accession>
<evidence type="ECO:0000313" key="3">
    <source>
        <dbReference type="Proteomes" id="UP001642464"/>
    </source>
</evidence>
<reference evidence="2 3" key="1">
    <citation type="submission" date="2024-02" db="EMBL/GenBank/DDBJ databases">
        <authorList>
            <person name="Chen Y."/>
            <person name="Shah S."/>
            <person name="Dougan E. K."/>
            <person name="Thang M."/>
            <person name="Chan C."/>
        </authorList>
    </citation>
    <scope>NUCLEOTIDE SEQUENCE [LARGE SCALE GENOMIC DNA]</scope>
</reference>
<dbReference type="InterPro" id="IPR000210">
    <property type="entry name" value="BTB/POZ_dom"/>
</dbReference>
<dbReference type="SMART" id="SM00225">
    <property type="entry name" value="BTB"/>
    <property type="match status" value="1"/>
</dbReference>
<evidence type="ECO:0000313" key="2">
    <source>
        <dbReference type="EMBL" id="CAK9101108.1"/>
    </source>
</evidence>
<dbReference type="Gene3D" id="3.30.710.10">
    <property type="entry name" value="Potassium Channel Kv1.1, Chain A"/>
    <property type="match status" value="1"/>
</dbReference>
<feature type="domain" description="BTB" evidence="1">
    <location>
        <begin position="28"/>
        <end position="101"/>
    </location>
</feature>
<dbReference type="SUPFAM" id="SSF54695">
    <property type="entry name" value="POZ domain"/>
    <property type="match status" value="1"/>
</dbReference>
<name>A0ABP0RNA6_9DINO</name>
<dbReference type="EMBL" id="CAXAMM010041762">
    <property type="protein sequence ID" value="CAK9101108.1"/>
    <property type="molecule type" value="Genomic_DNA"/>
</dbReference>
<organism evidence="2 3">
    <name type="scientific">Durusdinium trenchii</name>
    <dbReference type="NCBI Taxonomy" id="1381693"/>
    <lineage>
        <taxon>Eukaryota</taxon>
        <taxon>Sar</taxon>
        <taxon>Alveolata</taxon>
        <taxon>Dinophyceae</taxon>
        <taxon>Suessiales</taxon>
        <taxon>Symbiodiniaceae</taxon>
        <taxon>Durusdinium</taxon>
    </lineage>
</organism>
<dbReference type="PROSITE" id="PS50097">
    <property type="entry name" value="BTB"/>
    <property type="match status" value="1"/>
</dbReference>
<evidence type="ECO:0000259" key="1">
    <source>
        <dbReference type="PROSITE" id="PS50097"/>
    </source>
</evidence>
<dbReference type="CDD" id="cd18186">
    <property type="entry name" value="BTB_POZ_ZBTB_KLHL-like"/>
    <property type="match status" value="1"/>
</dbReference>
<gene>
    <name evidence="2" type="ORF">SCF082_LOCUS47285</name>
</gene>
<keyword evidence="3" id="KW-1185">Reference proteome</keyword>
<protein>
    <submittedName>
        <fullName evidence="2">BTB and MATH domain-containing protein 40</fullName>
    </submittedName>
</protein>